<dbReference type="GO" id="GO:0055085">
    <property type="term" value="P:transmembrane transport"/>
    <property type="evidence" value="ECO:0007669"/>
    <property type="project" value="InterPro"/>
</dbReference>
<evidence type="ECO:0000313" key="4">
    <source>
        <dbReference type="Proteomes" id="UP000190637"/>
    </source>
</evidence>
<evidence type="ECO:0000259" key="2">
    <source>
        <dbReference type="Pfam" id="PF07158"/>
    </source>
</evidence>
<dbReference type="InterPro" id="IPR009827">
    <property type="entry name" value="MatC_N"/>
</dbReference>
<feature type="transmembrane region" description="Helical" evidence="1">
    <location>
        <begin position="172"/>
        <end position="193"/>
    </location>
</feature>
<feature type="transmembrane region" description="Helical" evidence="1">
    <location>
        <begin position="134"/>
        <end position="157"/>
    </location>
</feature>
<keyword evidence="1" id="KW-1133">Transmembrane helix</keyword>
<keyword evidence="1" id="KW-0812">Transmembrane</keyword>
<dbReference type="EMBL" id="FUWS01000010">
    <property type="protein sequence ID" value="SKA29063.1"/>
    <property type="molecule type" value="Genomic_DNA"/>
</dbReference>
<feature type="transmembrane region" description="Helical" evidence="1">
    <location>
        <begin position="276"/>
        <end position="294"/>
    </location>
</feature>
<proteinExistence type="predicted"/>
<feature type="transmembrane region" description="Helical" evidence="1">
    <location>
        <begin position="57"/>
        <end position="74"/>
    </location>
</feature>
<evidence type="ECO:0000256" key="1">
    <source>
        <dbReference type="SAM" id="Phobius"/>
    </source>
</evidence>
<keyword evidence="4" id="KW-1185">Reference proteome</keyword>
<keyword evidence="1" id="KW-0472">Membrane</keyword>
<dbReference type="OrthoDB" id="8738207at2"/>
<name>A0A1T4SLN2_9ACTN</name>
<dbReference type="GO" id="GO:0016020">
    <property type="term" value="C:membrane"/>
    <property type="evidence" value="ECO:0007669"/>
    <property type="project" value="UniProtKB-SubCell"/>
</dbReference>
<feature type="transmembrane region" description="Helical" evidence="1">
    <location>
        <begin position="398"/>
        <end position="418"/>
    </location>
</feature>
<sequence>MTPQLVSLAVLVAMFVVATLYPINLGLMAFAAAFVVGALLLGMSVDDIVAGFPGDMFITLGGITFLFGIAQANGTVDLIISSAIRLVRGRLWAVVWLMFALAATLMALGSIMAVAMVAPIALGIAARHRIDPLLMGFMVVHGALGAGFSPLSVYGAFVNGMIAKTDLPHSPLLLFLIPFALNLAFALVLFLTLGRPLLRSSTGSVPLEKDTSDGATGGGRTPRALLFQRAATLLGLVALFVGAAGFGVDVGFAAICIGVVLVLMAPRSYADILDRVSWSTITLVCGMMTYMAVLDSAGTIDMAGEAVAGLGVPLVAALLLCYVGGVVSAFGSSIGTLGITLPLAMPLLLTGEVGAIGLVAALAACATIVDVSPFSTNGAMVLANAQVEDRDRFYRRMVAYSGLVVGLAPLLVWGAAVVPGTL</sequence>
<dbReference type="STRING" id="1122192.SAMN02745673_03644"/>
<dbReference type="AlphaFoldDB" id="A0A1T4SLN2"/>
<feature type="transmembrane region" description="Helical" evidence="1">
    <location>
        <begin position="233"/>
        <end position="264"/>
    </location>
</feature>
<evidence type="ECO:0000313" key="3">
    <source>
        <dbReference type="EMBL" id="SKA29063.1"/>
    </source>
</evidence>
<feature type="domain" description="Dicarboxylate carrier MatC N-terminal" evidence="2">
    <location>
        <begin position="1"/>
        <end position="146"/>
    </location>
</feature>
<feature type="transmembrane region" description="Helical" evidence="1">
    <location>
        <begin position="94"/>
        <end position="122"/>
    </location>
</feature>
<feature type="transmembrane region" description="Helical" evidence="1">
    <location>
        <begin position="5"/>
        <end position="21"/>
    </location>
</feature>
<accession>A0A1T4SLN2</accession>
<reference evidence="3 4" key="1">
    <citation type="submission" date="2017-02" db="EMBL/GenBank/DDBJ databases">
        <authorList>
            <person name="Peterson S.W."/>
        </authorList>
    </citation>
    <scope>NUCLEOTIDE SEQUENCE [LARGE SCALE GENOMIC DNA]</scope>
    <source>
        <strain evidence="3 4">DSM 45154</strain>
    </source>
</reference>
<feature type="transmembrane region" description="Helical" evidence="1">
    <location>
        <begin position="343"/>
        <end position="369"/>
    </location>
</feature>
<dbReference type="RefSeq" id="WP_078762905.1">
    <property type="nucleotide sequence ID" value="NZ_FUWS01000010.1"/>
</dbReference>
<feature type="transmembrane region" description="Helical" evidence="1">
    <location>
        <begin position="306"/>
        <end position="331"/>
    </location>
</feature>
<gene>
    <name evidence="3" type="ORF">SAMN02745673_03644</name>
</gene>
<protein>
    <submittedName>
        <fullName evidence="3">Transporter, UIT1 family</fullName>
    </submittedName>
</protein>
<organism evidence="3 4">
    <name type="scientific">Marinactinospora thermotolerans DSM 45154</name>
    <dbReference type="NCBI Taxonomy" id="1122192"/>
    <lineage>
        <taxon>Bacteria</taxon>
        <taxon>Bacillati</taxon>
        <taxon>Actinomycetota</taxon>
        <taxon>Actinomycetes</taxon>
        <taxon>Streptosporangiales</taxon>
        <taxon>Nocardiopsidaceae</taxon>
        <taxon>Marinactinospora</taxon>
    </lineage>
</organism>
<dbReference type="Pfam" id="PF07158">
    <property type="entry name" value="MatC_N"/>
    <property type="match status" value="1"/>
</dbReference>
<dbReference type="Proteomes" id="UP000190637">
    <property type="component" value="Unassembled WGS sequence"/>
</dbReference>